<feature type="domain" description="FAD dependent oxidoreductase" evidence="5">
    <location>
        <begin position="10"/>
        <end position="355"/>
    </location>
</feature>
<evidence type="ECO:0000256" key="1">
    <source>
        <dbReference type="ARBA" id="ARBA00001974"/>
    </source>
</evidence>
<keyword evidence="2" id="KW-0285">Flavoprotein</keyword>
<sequence>MRDLVGFDVDVVVVGGGAMGSAAAWQLAARGADVLLLERFAHGHTRGASHGASRIFRVSYTEPVYIGLAHEALAWWRELEAGTGRELLTLTGGVAHGRTARLEHLARALDEADNPGTWLPLAEAAERWPGLRFDGRVFFHPVAGRLHADHSVTALQEAAVELGATVRHETPVTGISVHGDQHVEVRTDGTTLHARRAVVAVGAWSSKLLGDLVRLPPLRVTQEQPAHFRPRDQGFAWPSFTHDLDTDTGYPSGVYGLATPGEGVKAGFHGTGPVVDPDTRSYRPEPDQLLALRRYARDWLPGVDPDDFDPISCTYTTTTTSNFVLDRVGPLVVAAGFSGHGFKFTPAIGRALADLTLTADAPNPLFAL</sequence>
<dbReference type="SUPFAM" id="SSF51905">
    <property type="entry name" value="FAD/NAD(P)-binding domain"/>
    <property type="match status" value="1"/>
</dbReference>
<comment type="caution">
    <text evidence="6">The sequence shown here is derived from an EMBL/GenBank/DDBJ whole genome shotgun (WGS) entry which is preliminary data.</text>
</comment>
<dbReference type="PANTHER" id="PTHR10961:SF7">
    <property type="entry name" value="FAD DEPENDENT OXIDOREDUCTASE DOMAIN-CONTAINING PROTEIN"/>
    <property type="match status" value="1"/>
</dbReference>
<keyword evidence="7" id="KW-1185">Reference proteome</keyword>
<dbReference type="RefSeq" id="WP_259624084.1">
    <property type="nucleotide sequence ID" value="NZ_JANYMP010000007.1"/>
</dbReference>
<evidence type="ECO:0000256" key="4">
    <source>
        <dbReference type="ARBA" id="ARBA00023002"/>
    </source>
</evidence>
<name>A0A9X2VKZ2_9PSEU</name>
<keyword evidence="3" id="KW-0274">FAD</keyword>
<dbReference type="InterPro" id="IPR006076">
    <property type="entry name" value="FAD-dep_OxRdtase"/>
</dbReference>
<dbReference type="PANTHER" id="PTHR10961">
    <property type="entry name" value="PEROXISOMAL SARCOSINE OXIDASE"/>
    <property type="match status" value="1"/>
</dbReference>
<reference evidence="6" key="1">
    <citation type="submission" date="2022-08" db="EMBL/GenBank/DDBJ databases">
        <authorList>
            <person name="Tistechok S."/>
            <person name="Samborskyy M."/>
            <person name="Roman I."/>
        </authorList>
    </citation>
    <scope>NUCLEOTIDE SEQUENCE</scope>
    <source>
        <strain evidence="6">DSM 103496</strain>
    </source>
</reference>
<proteinExistence type="predicted"/>
<evidence type="ECO:0000256" key="3">
    <source>
        <dbReference type="ARBA" id="ARBA00022827"/>
    </source>
</evidence>
<protein>
    <submittedName>
        <fullName evidence="6">FAD-dependent oxidoreductase</fullName>
    </submittedName>
</protein>
<dbReference type="GO" id="GO:0050660">
    <property type="term" value="F:flavin adenine dinucleotide binding"/>
    <property type="evidence" value="ECO:0007669"/>
    <property type="project" value="InterPro"/>
</dbReference>
<evidence type="ECO:0000313" key="6">
    <source>
        <dbReference type="EMBL" id="MCS7478578.1"/>
    </source>
</evidence>
<accession>A0A9X2VKZ2</accession>
<dbReference type="GO" id="GO:0008115">
    <property type="term" value="F:sarcosine oxidase activity"/>
    <property type="evidence" value="ECO:0007669"/>
    <property type="project" value="TreeGrafter"/>
</dbReference>
<dbReference type="InterPro" id="IPR036188">
    <property type="entry name" value="FAD/NAD-bd_sf"/>
</dbReference>
<dbReference type="SUPFAM" id="SSF54373">
    <property type="entry name" value="FAD-linked reductases, C-terminal domain"/>
    <property type="match status" value="1"/>
</dbReference>
<evidence type="ECO:0000313" key="7">
    <source>
        <dbReference type="Proteomes" id="UP001141259"/>
    </source>
</evidence>
<evidence type="ECO:0000259" key="5">
    <source>
        <dbReference type="Pfam" id="PF01266"/>
    </source>
</evidence>
<dbReference type="Gene3D" id="3.30.9.10">
    <property type="entry name" value="D-Amino Acid Oxidase, subunit A, domain 2"/>
    <property type="match status" value="1"/>
</dbReference>
<keyword evidence="4" id="KW-0560">Oxidoreductase</keyword>
<comment type="cofactor">
    <cofactor evidence="1">
        <name>FAD</name>
        <dbReference type="ChEBI" id="CHEBI:57692"/>
    </cofactor>
</comment>
<organism evidence="6 7">
    <name type="scientific">Umezawaea endophytica</name>
    <dbReference type="NCBI Taxonomy" id="1654476"/>
    <lineage>
        <taxon>Bacteria</taxon>
        <taxon>Bacillati</taxon>
        <taxon>Actinomycetota</taxon>
        <taxon>Actinomycetes</taxon>
        <taxon>Pseudonocardiales</taxon>
        <taxon>Pseudonocardiaceae</taxon>
        <taxon>Umezawaea</taxon>
    </lineage>
</organism>
<dbReference type="AlphaFoldDB" id="A0A9X2VKZ2"/>
<dbReference type="Gene3D" id="3.50.50.60">
    <property type="entry name" value="FAD/NAD(P)-binding domain"/>
    <property type="match status" value="1"/>
</dbReference>
<gene>
    <name evidence="6" type="ORF">NZH93_17090</name>
</gene>
<dbReference type="EMBL" id="JANYMP010000007">
    <property type="protein sequence ID" value="MCS7478578.1"/>
    <property type="molecule type" value="Genomic_DNA"/>
</dbReference>
<dbReference type="Pfam" id="PF01266">
    <property type="entry name" value="DAO"/>
    <property type="match status" value="1"/>
</dbReference>
<dbReference type="InterPro" id="IPR045170">
    <property type="entry name" value="MTOX"/>
</dbReference>
<dbReference type="Proteomes" id="UP001141259">
    <property type="component" value="Unassembled WGS sequence"/>
</dbReference>
<evidence type="ECO:0000256" key="2">
    <source>
        <dbReference type="ARBA" id="ARBA00022630"/>
    </source>
</evidence>